<name>X1FRF7_9ZZZZ</name>
<accession>X1FRF7</accession>
<gene>
    <name evidence="1" type="ORF">S03H2_22242</name>
</gene>
<dbReference type="EMBL" id="BARU01011943">
    <property type="protein sequence ID" value="GAH35115.1"/>
    <property type="molecule type" value="Genomic_DNA"/>
</dbReference>
<comment type="caution">
    <text evidence="1">The sequence shown here is derived from an EMBL/GenBank/DDBJ whole genome shotgun (WGS) entry which is preliminary data.</text>
</comment>
<evidence type="ECO:0000313" key="1">
    <source>
        <dbReference type="EMBL" id="GAH35115.1"/>
    </source>
</evidence>
<reference evidence="1" key="1">
    <citation type="journal article" date="2014" name="Front. Microbiol.">
        <title>High frequency of phylogenetically diverse reductive dehalogenase-homologous genes in deep subseafloor sedimentary metagenomes.</title>
        <authorList>
            <person name="Kawai M."/>
            <person name="Futagami T."/>
            <person name="Toyoda A."/>
            <person name="Takaki Y."/>
            <person name="Nishi S."/>
            <person name="Hori S."/>
            <person name="Arai W."/>
            <person name="Tsubouchi T."/>
            <person name="Morono Y."/>
            <person name="Uchiyama I."/>
            <person name="Ito T."/>
            <person name="Fujiyama A."/>
            <person name="Inagaki F."/>
            <person name="Takami H."/>
        </authorList>
    </citation>
    <scope>NUCLEOTIDE SEQUENCE</scope>
    <source>
        <strain evidence="1">Expedition CK06-06</strain>
    </source>
</reference>
<sequence length="60" mass="6698">SSGYTYRASIIIPNNEYVIGAMQFTKGDGTRFNPITIKPKEIFITCDTPEGKAYYSGGWK</sequence>
<dbReference type="AlphaFoldDB" id="X1FRF7"/>
<proteinExistence type="predicted"/>
<organism evidence="1">
    <name type="scientific">marine sediment metagenome</name>
    <dbReference type="NCBI Taxonomy" id="412755"/>
    <lineage>
        <taxon>unclassified sequences</taxon>
        <taxon>metagenomes</taxon>
        <taxon>ecological metagenomes</taxon>
    </lineage>
</organism>
<feature type="non-terminal residue" evidence="1">
    <location>
        <position position="1"/>
    </location>
</feature>
<protein>
    <submittedName>
        <fullName evidence="1">Uncharacterized protein</fullName>
    </submittedName>
</protein>